<dbReference type="Gene3D" id="1.20.1720.10">
    <property type="entry name" value="Multidrug resistance protein D"/>
    <property type="match status" value="1"/>
</dbReference>
<feature type="transmembrane region" description="Helical" evidence="5">
    <location>
        <begin position="92"/>
        <end position="111"/>
    </location>
</feature>
<dbReference type="EMBL" id="WBMT01000019">
    <property type="protein sequence ID" value="KAB2343273.1"/>
    <property type="molecule type" value="Genomic_DNA"/>
</dbReference>
<feature type="transmembrane region" description="Helical" evidence="5">
    <location>
        <begin position="286"/>
        <end position="311"/>
    </location>
</feature>
<dbReference type="GO" id="GO:0022857">
    <property type="term" value="F:transmembrane transporter activity"/>
    <property type="evidence" value="ECO:0007669"/>
    <property type="project" value="InterPro"/>
</dbReference>
<feature type="transmembrane region" description="Helical" evidence="5">
    <location>
        <begin position="184"/>
        <end position="201"/>
    </location>
</feature>
<dbReference type="PANTHER" id="PTHR42718">
    <property type="entry name" value="MAJOR FACILITATOR SUPERFAMILY MULTIDRUG TRANSPORTER MFSC"/>
    <property type="match status" value="1"/>
</dbReference>
<feature type="transmembrane region" description="Helical" evidence="5">
    <location>
        <begin position="317"/>
        <end position="339"/>
    </location>
</feature>
<organism evidence="7 8">
    <name type="scientific">Actinomadura rudentiformis</name>
    <dbReference type="NCBI Taxonomy" id="359158"/>
    <lineage>
        <taxon>Bacteria</taxon>
        <taxon>Bacillati</taxon>
        <taxon>Actinomycetota</taxon>
        <taxon>Actinomycetes</taxon>
        <taxon>Streptosporangiales</taxon>
        <taxon>Thermomonosporaceae</taxon>
        <taxon>Actinomadura</taxon>
    </lineage>
</organism>
<dbReference type="PANTHER" id="PTHR42718:SF39">
    <property type="entry name" value="ACTINORHODIN TRANSPORTER-RELATED"/>
    <property type="match status" value="1"/>
</dbReference>
<evidence type="ECO:0000256" key="1">
    <source>
        <dbReference type="ARBA" id="ARBA00004651"/>
    </source>
</evidence>
<feature type="transmembrane region" description="Helical" evidence="5">
    <location>
        <begin position="382"/>
        <end position="406"/>
    </location>
</feature>
<feature type="transmembrane region" description="Helical" evidence="5">
    <location>
        <begin position="418"/>
        <end position="440"/>
    </location>
</feature>
<protein>
    <submittedName>
        <fullName evidence="7">MFS transporter</fullName>
    </submittedName>
</protein>
<keyword evidence="4 5" id="KW-0472">Membrane</keyword>
<feature type="domain" description="Major facilitator superfamily (MFS) profile" evidence="6">
    <location>
        <begin position="26"/>
        <end position="483"/>
    </location>
</feature>
<dbReference type="CDD" id="cd17321">
    <property type="entry name" value="MFS_MMR_MDR_like"/>
    <property type="match status" value="1"/>
</dbReference>
<dbReference type="Pfam" id="PF07690">
    <property type="entry name" value="MFS_1"/>
    <property type="match status" value="1"/>
</dbReference>
<evidence type="ECO:0000256" key="4">
    <source>
        <dbReference type="ARBA" id="ARBA00023136"/>
    </source>
</evidence>
<dbReference type="Proteomes" id="UP000468735">
    <property type="component" value="Unassembled WGS sequence"/>
</dbReference>
<evidence type="ECO:0000313" key="8">
    <source>
        <dbReference type="Proteomes" id="UP000468735"/>
    </source>
</evidence>
<evidence type="ECO:0000259" key="6">
    <source>
        <dbReference type="PROSITE" id="PS50850"/>
    </source>
</evidence>
<dbReference type="InterPro" id="IPR011701">
    <property type="entry name" value="MFS"/>
</dbReference>
<keyword evidence="8" id="KW-1185">Reference proteome</keyword>
<reference evidence="7 8" key="1">
    <citation type="submission" date="2019-09" db="EMBL/GenBank/DDBJ databases">
        <title>Actinomadura physcomitrii sp. nov., a novel actinomycete isolated from moss [Physcomitrium sphaericum (Ludw) Fuernr].</title>
        <authorList>
            <person name="Zhuang X."/>
            <person name="Liu C."/>
        </authorList>
    </citation>
    <scope>NUCLEOTIDE SEQUENCE [LARGE SCALE GENOMIC DNA]</scope>
    <source>
        <strain evidence="7 8">HMC1</strain>
    </source>
</reference>
<gene>
    <name evidence="7" type="ORF">F8566_34555</name>
</gene>
<sequence length="486" mass="49753">MTVTLEAPATTAATAEARPVPRRWLGLFAILTATLLNLLDASIVNVALPVIQADIGGSYAALQWIAASYTLALAAGLLTGGRLGDMFGRKRMLIIGATGFVAASVLCALAFSPETLIVARVAQGLFGAVMIPQSFGLIRDLFPGPDQAKAWGVMGPAIGLASILGPIVAGLLIKADLFGTDWRMIFAINLPLGAFAIVAGLKALPSSRGDRSGGLDVAGALIGAVGMGLLVYPLVQGREQGWPAWIWAVLAGSVVVLAGFVVQQLRRGAAGKTPLVQLGVFAYRSYTSGVVFVIAFFIAIIGFSLALGFLLQLGLHYSPIGASVAMATMAVGAFIGSAGGGMLAASLGRKILHVGLVVMTAGMVGVYLVFRTAGVELGGWHLAAPLLVFGIGMGMIFVPLFGIIMGDIADHEVGSASGALESIQQLAAALGVAVLGTVFFNRFTVPGDPAANALAGAEQVTLIAAGLALLAIVIGFFLPKQARLDH</sequence>
<dbReference type="RefSeq" id="WP_151566076.1">
    <property type="nucleotide sequence ID" value="NZ_WBMT01000019.1"/>
</dbReference>
<feature type="transmembrane region" description="Helical" evidence="5">
    <location>
        <begin position="460"/>
        <end position="478"/>
    </location>
</feature>
<evidence type="ECO:0000256" key="3">
    <source>
        <dbReference type="ARBA" id="ARBA00022989"/>
    </source>
</evidence>
<name>A0A6H9YMB9_9ACTN</name>
<proteinExistence type="predicted"/>
<feature type="transmembrane region" description="Helical" evidence="5">
    <location>
        <begin position="150"/>
        <end position="172"/>
    </location>
</feature>
<keyword evidence="3 5" id="KW-1133">Transmembrane helix</keyword>
<feature type="transmembrane region" description="Helical" evidence="5">
    <location>
        <begin position="117"/>
        <end position="138"/>
    </location>
</feature>
<feature type="transmembrane region" description="Helical" evidence="5">
    <location>
        <begin position="213"/>
        <end position="232"/>
    </location>
</feature>
<dbReference type="SUPFAM" id="SSF103473">
    <property type="entry name" value="MFS general substrate transporter"/>
    <property type="match status" value="2"/>
</dbReference>
<dbReference type="GO" id="GO:0005886">
    <property type="term" value="C:plasma membrane"/>
    <property type="evidence" value="ECO:0007669"/>
    <property type="project" value="UniProtKB-SubCell"/>
</dbReference>
<dbReference type="OrthoDB" id="783189at2"/>
<evidence type="ECO:0000313" key="7">
    <source>
        <dbReference type="EMBL" id="KAB2343273.1"/>
    </source>
</evidence>
<dbReference type="Gene3D" id="1.20.1250.20">
    <property type="entry name" value="MFS general substrate transporter like domains"/>
    <property type="match status" value="1"/>
</dbReference>
<evidence type="ECO:0000256" key="2">
    <source>
        <dbReference type="ARBA" id="ARBA00022692"/>
    </source>
</evidence>
<feature type="transmembrane region" description="Helical" evidence="5">
    <location>
        <begin position="60"/>
        <end position="80"/>
    </location>
</feature>
<comment type="caution">
    <text evidence="7">The sequence shown here is derived from an EMBL/GenBank/DDBJ whole genome shotgun (WGS) entry which is preliminary data.</text>
</comment>
<accession>A0A6H9YMB9</accession>
<dbReference type="PROSITE" id="PS50850">
    <property type="entry name" value="MFS"/>
    <property type="match status" value="1"/>
</dbReference>
<feature type="transmembrane region" description="Helical" evidence="5">
    <location>
        <begin position="351"/>
        <end position="370"/>
    </location>
</feature>
<dbReference type="InterPro" id="IPR020846">
    <property type="entry name" value="MFS_dom"/>
</dbReference>
<comment type="subcellular location">
    <subcellularLocation>
        <location evidence="1">Cell membrane</location>
        <topology evidence="1">Multi-pass membrane protein</topology>
    </subcellularLocation>
</comment>
<keyword evidence="2 5" id="KW-0812">Transmembrane</keyword>
<dbReference type="AlphaFoldDB" id="A0A6H9YMB9"/>
<feature type="transmembrane region" description="Helical" evidence="5">
    <location>
        <begin position="24"/>
        <end position="48"/>
    </location>
</feature>
<evidence type="ECO:0000256" key="5">
    <source>
        <dbReference type="SAM" id="Phobius"/>
    </source>
</evidence>
<feature type="transmembrane region" description="Helical" evidence="5">
    <location>
        <begin position="244"/>
        <end position="265"/>
    </location>
</feature>
<dbReference type="InterPro" id="IPR036259">
    <property type="entry name" value="MFS_trans_sf"/>
</dbReference>